<sequence length="212" mass="24576">MSANNEHLLLWIDTETTAIKPEDGQLLEIGMRITDLDGTPMTEPGNYDSYKFSTVIPHSCINYTRDTAYAIRMHQDNGLLDEALCAEPPVNAGEWLLDRVDRLTFGGPSVRLHPAGTNVDFDLAWLRAHQEPLLTGPAWNEYVSYRKLDMSTIRLTLETVGINPYENSRKATHRVDDCLDRDIYDWTHWAEWAKKHMNIMERKKWEKWEKEA</sequence>
<dbReference type="Proteomes" id="UP000288052">
    <property type="component" value="Unassembled WGS sequence"/>
</dbReference>
<dbReference type="EMBL" id="QXGI01000012">
    <property type="protein sequence ID" value="RSX44673.1"/>
    <property type="molecule type" value="Genomic_DNA"/>
</dbReference>
<evidence type="ECO:0000313" key="2">
    <source>
        <dbReference type="Proteomes" id="UP000288052"/>
    </source>
</evidence>
<dbReference type="GO" id="GO:0003676">
    <property type="term" value="F:nucleic acid binding"/>
    <property type="evidence" value="ECO:0007669"/>
    <property type="project" value="InterPro"/>
</dbReference>
<dbReference type="RefSeq" id="WP_164518505.1">
    <property type="nucleotide sequence ID" value="NZ_QXGI01000012.1"/>
</dbReference>
<dbReference type="InterPro" id="IPR036397">
    <property type="entry name" value="RNaseH_sf"/>
</dbReference>
<organism evidence="1 2">
    <name type="scientific">Bifidobacterium castoris</name>
    <dbReference type="NCBI Taxonomy" id="2306972"/>
    <lineage>
        <taxon>Bacteria</taxon>
        <taxon>Bacillati</taxon>
        <taxon>Actinomycetota</taxon>
        <taxon>Actinomycetes</taxon>
        <taxon>Bifidobacteriales</taxon>
        <taxon>Bifidobacteriaceae</taxon>
        <taxon>Bifidobacterium</taxon>
    </lineage>
</organism>
<accession>A0A430F4I1</accession>
<protein>
    <submittedName>
        <fullName evidence="1">Oligoribonuclease</fullName>
    </submittedName>
</protein>
<dbReference type="AlphaFoldDB" id="A0A430F4I1"/>
<comment type="caution">
    <text evidence="1">The sequence shown here is derived from an EMBL/GenBank/DDBJ whole genome shotgun (WGS) entry which is preliminary data.</text>
</comment>
<gene>
    <name evidence="1" type="ORF">D2E22_1959</name>
</gene>
<dbReference type="InterPro" id="IPR012337">
    <property type="entry name" value="RNaseH-like_sf"/>
</dbReference>
<dbReference type="Gene3D" id="3.30.420.10">
    <property type="entry name" value="Ribonuclease H-like superfamily/Ribonuclease H"/>
    <property type="match status" value="1"/>
</dbReference>
<evidence type="ECO:0000313" key="1">
    <source>
        <dbReference type="EMBL" id="RSX44673.1"/>
    </source>
</evidence>
<dbReference type="SUPFAM" id="SSF53098">
    <property type="entry name" value="Ribonuclease H-like"/>
    <property type="match status" value="1"/>
</dbReference>
<reference evidence="1 2" key="1">
    <citation type="submission" date="2018-09" db="EMBL/GenBank/DDBJ databases">
        <title>Characterization of the phylogenetic diversity of five novel species belonging to the genus Bifidobacterium.</title>
        <authorList>
            <person name="Lugli G.A."/>
            <person name="Duranti S."/>
            <person name="Milani C."/>
        </authorList>
    </citation>
    <scope>NUCLEOTIDE SEQUENCE [LARGE SCALE GENOMIC DNA]</scope>
    <source>
        <strain evidence="1 2">2020B</strain>
    </source>
</reference>
<proteinExistence type="predicted"/>
<name>A0A430F4I1_9BIFI</name>
<keyword evidence="2" id="KW-1185">Reference proteome</keyword>